<dbReference type="AlphaFoldDB" id="A0A557SFP2"/>
<dbReference type="OrthoDB" id="598113at2"/>
<dbReference type="Pfam" id="PF08668">
    <property type="entry name" value="HDOD"/>
    <property type="match status" value="1"/>
</dbReference>
<evidence type="ECO:0000313" key="3">
    <source>
        <dbReference type="Proteomes" id="UP000316649"/>
    </source>
</evidence>
<dbReference type="SUPFAM" id="SSF51206">
    <property type="entry name" value="cAMP-binding domain-like"/>
    <property type="match status" value="1"/>
</dbReference>
<keyword evidence="3" id="KW-1185">Reference proteome</keyword>
<dbReference type="SUPFAM" id="SSF109604">
    <property type="entry name" value="HD-domain/PDEase-like"/>
    <property type="match status" value="1"/>
</dbReference>
<evidence type="ECO:0000259" key="1">
    <source>
        <dbReference type="PROSITE" id="PS51833"/>
    </source>
</evidence>
<dbReference type="PANTHER" id="PTHR33525">
    <property type="match status" value="1"/>
</dbReference>
<gene>
    <name evidence="2" type="ORF">FHP88_06680</name>
</gene>
<name>A0A557SFP2_9GAMM</name>
<dbReference type="Proteomes" id="UP000316649">
    <property type="component" value="Unassembled WGS sequence"/>
</dbReference>
<dbReference type="RefSeq" id="WP_144358261.1">
    <property type="nucleotide sequence ID" value="NZ_VMNH01000006.1"/>
</dbReference>
<reference evidence="2 3" key="1">
    <citation type="submission" date="2019-07" db="EMBL/GenBank/DDBJ databases">
        <title>The pathways for chlorine oxyanion respiration interact through the shared metabolite chlorate.</title>
        <authorList>
            <person name="Barnum T.P."/>
            <person name="Cheng Y."/>
            <person name="Hill K.A."/>
            <person name="Lucas L.N."/>
            <person name="Carlson H.K."/>
            <person name="Coates J.D."/>
        </authorList>
    </citation>
    <scope>NUCLEOTIDE SEQUENCE [LARGE SCALE GENOMIC DNA]</scope>
    <source>
        <strain evidence="2 3">BK-1</strain>
    </source>
</reference>
<dbReference type="InterPro" id="IPR018490">
    <property type="entry name" value="cNMP-bd_dom_sf"/>
</dbReference>
<dbReference type="EMBL" id="VMNH01000006">
    <property type="protein sequence ID" value="TVO76245.1"/>
    <property type="molecule type" value="Genomic_DNA"/>
</dbReference>
<dbReference type="Gene3D" id="1.10.3210.10">
    <property type="entry name" value="Hypothetical protein af1432"/>
    <property type="match status" value="1"/>
</dbReference>
<organism evidence="2 3">
    <name type="scientific">Sedimenticola selenatireducens</name>
    <dbReference type="NCBI Taxonomy" id="191960"/>
    <lineage>
        <taxon>Bacteria</taxon>
        <taxon>Pseudomonadati</taxon>
        <taxon>Pseudomonadota</taxon>
        <taxon>Gammaproteobacteria</taxon>
        <taxon>Chromatiales</taxon>
        <taxon>Sedimenticolaceae</taxon>
        <taxon>Sedimenticola</taxon>
    </lineage>
</organism>
<dbReference type="PANTHER" id="PTHR33525:SF3">
    <property type="entry name" value="RIBONUCLEASE Y"/>
    <property type="match status" value="1"/>
</dbReference>
<evidence type="ECO:0000313" key="2">
    <source>
        <dbReference type="EMBL" id="TVO76245.1"/>
    </source>
</evidence>
<sequence>MPTQASQIRHLLPLRGLPEPVLDYIAQQAWSEHASPGEDLYALDGPKESAYLIGGKVTLTLENGNTRQIEFGTPAANIPLVAPKPDHAVRAVCDGEVELLCLPRDLIASIYISWWATEQKQSDGIELKEDNLEDQIYMNFYQQIQAGDYELPSMPDIAIKIGKAVENPNSSSDDLARIITADPPLATRLIRTANSPAFGGEKSITHCRDAVTRLGYGNTRNLVTSFVLKNLFKTDSPLIQKRMKQLWNHSRRVAAISHVLACMSPGLISDRAILTGLIHDIGAIPILIAASEYPELMADPKKLDRLVQSLKGEVGALILRTWGFPQSDIDAVLHCDEWFRFNEQAADYTDLIIVAQLFSYVGTHEMQNLPPPDLSPAFHKIAGGKLNPLLSISIINEAEKEISAIEELLEGN</sequence>
<comment type="caution">
    <text evidence="2">The sequence shown here is derived from an EMBL/GenBank/DDBJ whole genome shotgun (WGS) entry which is preliminary data.</text>
</comment>
<dbReference type="PROSITE" id="PS51833">
    <property type="entry name" value="HDOD"/>
    <property type="match status" value="1"/>
</dbReference>
<protein>
    <submittedName>
        <fullName evidence="2">HDOD domain-containing protein</fullName>
    </submittedName>
</protein>
<dbReference type="InterPro" id="IPR013976">
    <property type="entry name" value="HDOD"/>
</dbReference>
<accession>A0A557SFP2</accession>
<dbReference type="InterPro" id="IPR052340">
    <property type="entry name" value="RNase_Y/CdgJ"/>
</dbReference>
<proteinExistence type="predicted"/>
<feature type="domain" description="HDOD" evidence="1">
    <location>
        <begin position="151"/>
        <end position="338"/>
    </location>
</feature>